<dbReference type="AlphaFoldDB" id="A0A364Y724"/>
<evidence type="ECO:0000256" key="3">
    <source>
        <dbReference type="PROSITE-ProRule" id="PRU00169"/>
    </source>
</evidence>
<dbReference type="GO" id="GO:0000160">
    <property type="term" value="P:phosphorelay signal transduction system"/>
    <property type="evidence" value="ECO:0007669"/>
    <property type="project" value="UniProtKB-KW"/>
</dbReference>
<dbReference type="Pfam" id="PF00072">
    <property type="entry name" value="Response_reg"/>
    <property type="match status" value="1"/>
</dbReference>
<organism evidence="5 6">
    <name type="scientific">Pseudochryseolinea flava</name>
    <dbReference type="NCBI Taxonomy" id="2059302"/>
    <lineage>
        <taxon>Bacteria</taxon>
        <taxon>Pseudomonadati</taxon>
        <taxon>Bacteroidota</taxon>
        <taxon>Cytophagia</taxon>
        <taxon>Cytophagales</taxon>
        <taxon>Fulvivirgaceae</taxon>
        <taxon>Pseudochryseolinea</taxon>
    </lineage>
</organism>
<dbReference type="EMBL" id="QMFY01000001">
    <property type="protein sequence ID" value="RAW02906.1"/>
    <property type="molecule type" value="Genomic_DNA"/>
</dbReference>
<keyword evidence="2" id="KW-0902">Two-component regulatory system</keyword>
<protein>
    <recommendedName>
        <fullName evidence="4">Response regulatory domain-containing protein</fullName>
    </recommendedName>
</protein>
<reference evidence="5 6" key="1">
    <citation type="submission" date="2018-06" db="EMBL/GenBank/DDBJ databases">
        <title>Chryseolinea flavus sp. nov., a member of the phylum Bacteroidetes isolated from soil.</title>
        <authorList>
            <person name="Li Y."/>
            <person name="Wang J."/>
        </authorList>
    </citation>
    <scope>NUCLEOTIDE SEQUENCE [LARGE SCALE GENOMIC DNA]</scope>
    <source>
        <strain evidence="5 6">SDU1-6</strain>
    </source>
</reference>
<evidence type="ECO:0000259" key="4">
    <source>
        <dbReference type="PROSITE" id="PS50110"/>
    </source>
</evidence>
<accession>A0A364Y724</accession>
<dbReference type="PROSITE" id="PS50110">
    <property type="entry name" value="RESPONSE_REGULATORY"/>
    <property type="match status" value="1"/>
</dbReference>
<dbReference type="Proteomes" id="UP000251889">
    <property type="component" value="Unassembled WGS sequence"/>
</dbReference>
<keyword evidence="1 3" id="KW-0597">Phosphoprotein</keyword>
<dbReference type="SUPFAM" id="SSF52172">
    <property type="entry name" value="CheY-like"/>
    <property type="match status" value="1"/>
</dbReference>
<comment type="caution">
    <text evidence="5">The sequence shown here is derived from an EMBL/GenBank/DDBJ whole genome shotgun (WGS) entry which is preliminary data.</text>
</comment>
<dbReference type="InterPro" id="IPR011006">
    <property type="entry name" value="CheY-like_superfamily"/>
</dbReference>
<evidence type="ECO:0000313" key="5">
    <source>
        <dbReference type="EMBL" id="RAW02906.1"/>
    </source>
</evidence>
<feature type="domain" description="Response regulatory" evidence="4">
    <location>
        <begin position="8"/>
        <end position="126"/>
    </location>
</feature>
<proteinExistence type="predicted"/>
<dbReference type="PANTHER" id="PTHR45339:SF1">
    <property type="entry name" value="HYBRID SIGNAL TRANSDUCTION HISTIDINE KINASE J"/>
    <property type="match status" value="1"/>
</dbReference>
<dbReference type="RefSeq" id="WP_112745121.1">
    <property type="nucleotide sequence ID" value="NZ_QMFY01000001.1"/>
</dbReference>
<dbReference type="InterPro" id="IPR001789">
    <property type="entry name" value="Sig_transdc_resp-reg_receiver"/>
</dbReference>
<gene>
    <name evidence="5" type="ORF">DQQ10_02010</name>
</gene>
<evidence type="ECO:0000256" key="1">
    <source>
        <dbReference type="ARBA" id="ARBA00022553"/>
    </source>
</evidence>
<evidence type="ECO:0000313" key="6">
    <source>
        <dbReference type="Proteomes" id="UP000251889"/>
    </source>
</evidence>
<dbReference type="Gene3D" id="3.40.50.2300">
    <property type="match status" value="1"/>
</dbReference>
<dbReference type="CDD" id="cd17546">
    <property type="entry name" value="REC_hyHK_CKI1_RcsC-like"/>
    <property type="match status" value="1"/>
</dbReference>
<dbReference type="PANTHER" id="PTHR45339">
    <property type="entry name" value="HYBRID SIGNAL TRANSDUCTION HISTIDINE KINASE J"/>
    <property type="match status" value="1"/>
</dbReference>
<sequence length="133" mass="15499">MKKYSFLKILIVEDDETNQLIVQKKLDSVGIRHETVNNGVEAIKALKTHDFDFVLMDINMPETDGLDAARWIREEQDEYSRTVPIFALTSYDTKAHTVEIKEAGMNEHLPKPLDLFELGKLIEKYFWNKVENK</sequence>
<evidence type="ECO:0000256" key="2">
    <source>
        <dbReference type="ARBA" id="ARBA00023012"/>
    </source>
</evidence>
<keyword evidence="6" id="KW-1185">Reference proteome</keyword>
<dbReference type="OrthoDB" id="9796457at2"/>
<dbReference type="SMART" id="SM00448">
    <property type="entry name" value="REC"/>
    <property type="match status" value="1"/>
</dbReference>
<name>A0A364Y724_9BACT</name>
<feature type="modified residue" description="4-aspartylphosphate" evidence="3">
    <location>
        <position position="57"/>
    </location>
</feature>